<dbReference type="Gene3D" id="3.40.850.10">
    <property type="entry name" value="Kinesin motor domain"/>
    <property type="match status" value="1"/>
</dbReference>
<dbReference type="PANTHER" id="PTHR13140:SF289">
    <property type="entry name" value="UNCONVENTIONAL MYOSIN-XIX"/>
    <property type="match status" value="1"/>
</dbReference>
<dbReference type="Gene3D" id="1.20.5.190">
    <property type="match status" value="1"/>
</dbReference>
<dbReference type="PROSITE" id="PS51456">
    <property type="entry name" value="MYOSIN_MOTOR"/>
    <property type="match status" value="1"/>
</dbReference>
<comment type="caution">
    <text evidence="6">Lacks conserved residue(s) required for the propagation of feature annotation.</text>
</comment>
<keyword evidence="3 6" id="KW-0518">Myosin</keyword>
<evidence type="ECO:0000313" key="8">
    <source>
        <dbReference type="EMBL" id="CAG5116738.1"/>
    </source>
</evidence>
<dbReference type="InterPro" id="IPR027417">
    <property type="entry name" value="P-loop_NTPase"/>
</dbReference>
<dbReference type="PANTHER" id="PTHR13140">
    <property type="entry name" value="MYOSIN"/>
    <property type="match status" value="1"/>
</dbReference>
<dbReference type="SMART" id="SM00242">
    <property type="entry name" value="MYSc"/>
    <property type="match status" value="1"/>
</dbReference>
<dbReference type="AlphaFoldDB" id="A0A8S3YK04"/>
<keyword evidence="9" id="KW-1185">Reference proteome</keyword>
<evidence type="ECO:0000313" key="9">
    <source>
        <dbReference type="Proteomes" id="UP000678393"/>
    </source>
</evidence>
<dbReference type="Gene3D" id="1.20.120.720">
    <property type="entry name" value="Myosin VI head, motor domain, U50 subdomain"/>
    <property type="match status" value="1"/>
</dbReference>
<dbReference type="Gene3D" id="1.20.58.530">
    <property type="match status" value="1"/>
</dbReference>
<name>A0A8S3YK04_9EUPU</name>
<evidence type="ECO:0000256" key="1">
    <source>
        <dbReference type="ARBA" id="ARBA00022741"/>
    </source>
</evidence>
<keyword evidence="2" id="KW-0067">ATP-binding</keyword>
<dbReference type="GO" id="GO:0005524">
    <property type="term" value="F:ATP binding"/>
    <property type="evidence" value="ECO:0007669"/>
    <property type="project" value="UniProtKB-KW"/>
</dbReference>
<dbReference type="PROSITE" id="PS50096">
    <property type="entry name" value="IQ"/>
    <property type="match status" value="2"/>
</dbReference>
<dbReference type="GO" id="GO:0007015">
    <property type="term" value="P:actin filament organization"/>
    <property type="evidence" value="ECO:0007669"/>
    <property type="project" value="TreeGrafter"/>
</dbReference>
<dbReference type="GO" id="GO:0051015">
    <property type="term" value="F:actin filament binding"/>
    <property type="evidence" value="ECO:0007669"/>
    <property type="project" value="TreeGrafter"/>
</dbReference>
<accession>A0A8S3YK04</accession>
<evidence type="ECO:0000256" key="4">
    <source>
        <dbReference type="ARBA" id="ARBA00023175"/>
    </source>
</evidence>
<dbReference type="GO" id="GO:0005737">
    <property type="term" value="C:cytoplasm"/>
    <property type="evidence" value="ECO:0007669"/>
    <property type="project" value="TreeGrafter"/>
</dbReference>
<dbReference type="SUPFAM" id="SSF52540">
    <property type="entry name" value="P-loop containing nucleoside triphosphate hydrolases"/>
    <property type="match status" value="1"/>
</dbReference>
<dbReference type="GO" id="GO:0016459">
    <property type="term" value="C:myosin complex"/>
    <property type="evidence" value="ECO:0007669"/>
    <property type="project" value="UniProtKB-KW"/>
</dbReference>
<dbReference type="InterPro" id="IPR001609">
    <property type="entry name" value="Myosin_head_motor_dom-like"/>
</dbReference>
<dbReference type="InterPro" id="IPR036961">
    <property type="entry name" value="Kinesin_motor_dom_sf"/>
</dbReference>
<sequence length="653" mass="75955">DESSRLLGISPLSLHHALLNRNIVTGTRSHHSVYVKPVGMEEAHSRRDCLAMLLYARLFEWLVNFINHQIKATQFDRSISLLDIYGFEVFSINGLEQLCINYANERLQQHYVTYFLRDLQTEYEIERIPWSCVTYRDNKACVESLDGPAGVFGVLNEDNIPAELFSLLGTSENSFVLNLFSDEEFSQTEQSLTLAKVKKKKTVLTKFKSSLDGLISSLQRSDTHYIRCIKPNSGNQADHFDRPYVLQQLQACGVLETVEICRMGYPARMVYQDFIHRYGVFTKLQRLFSCRGPHDTSSSCCRHEKGQCSEEDVKENLETFYQRIQSHLSYHDGHEFHKEHRRLRKRSELKVCARTLMVAFGLKQLQDCHLQFGLHKIFLTQTQLEYLEQTRAGVISALVTKLQATWRRVRQRQRFCQLRAAAITLQTCWKARVTRHQFNHMRSAVRQIQRAWRLHRMRQAMKHLLKSSHIIKKFVSHWVRWRRFRTSLEKLRQRQKEIQLEQTDKLDAISQTESLTELCSSYLDPQESLHTNMEVSESLGRTDHGCCMEHDNDSSGHWSDDSGVMIKEDNPPPMKKLKVMFRSDLRIGNGIITCRRLTKPGYRFHVRKGVLKYSHVVHYSELVHGLPDALPERSASDASSHLLPETCNIGDWA</sequence>
<dbReference type="Proteomes" id="UP000678393">
    <property type="component" value="Unassembled WGS sequence"/>
</dbReference>
<proteinExistence type="inferred from homology"/>
<evidence type="ECO:0000256" key="5">
    <source>
        <dbReference type="ARBA" id="ARBA00023203"/>
    </source>
</evidence>
<evidence type="ECO:0000256" key="3">
    <source>
        <dbReference type="ARBA" id="ARBA00023123"/>
    </source>
</evidence>
<comment type="caution">
    <text evidence="8">The sequence shown here is derived from an EMBL/GenBank/DDBJ whole genome shotgun (WGS) entry which is preliminary data.</text>
</comment>
<feature type="non-terminal residue" evidence="8">
    <location>
        <position position="653"/>
    </location>
</feature>
<dbReference type="SMART" id="SM00015">
    <property type="entry name" value="IQ"/>
    <property type="match status" value="3"/>
</dbReference>
<dbReference type="GO" id="GO:0000146">
    <property type="term" value="F:microfilament motor activity"/>
    <property type="evidence" value="ECO:0007669"/>
    <property type="project" value="TreeGrafter"/>
</dbReference>
<organism evidence="8 9">
    <name type="scientific">Candidula unifasciata</name>
    <dbReference type="NCBI Taxonomy" id="100452"/>
    <lineage>
        <taxon>Eukaryota</taxon>
        <taxon>Metazoa</taxon>
        <taxon>Spiralia</taxon>
        <taxon>Lophotrochozoa</taxon>
        <taxon>Mollusca</taxon>
        <taxon>Gastropoda</taxon>
        <taxon>Heterobranchia</taxon>
        <taxon>Euthyneura</taxon>
        <taxon>Panpulmonata</taxon>
        <taxon>Eupulmonata</taxon>
        <taxon>Stylommatophora</taxon>
        <taxon>Helicina</taxon>
        <taxon>Helicoidea</taxon>
        <taxon>Geomitridae</taxon>
        <taxon>Candidula</taxon>
    </lineage>
</organism>
<dbReference type="Gene3D" id="6.20.240.20">
    <property type="match status" value="1"/>
</dbReference>
<dbReference type="OrthoDB" id="6108017at2759"/>
<keyword evidence="4" id="KW-0505">Motor protein</keyword>
<keyword evidence="1" id="KW-0547">Nucleotide-binding</keyword>
<dbReference type="PRINTS" id="PR00193">
    <property type="entry name" value="MYOSINHEAVY"/>
</dbReference>
<evidence type="ECO:0000256" key="6">
    <source>
        <dbReference type="PROSITE-ProRule" id="PRU00782"/>
    </source>
</evidence>
<dbReference type="InterPro" id="IPR000048">
    <property type="entry name" value="IQ_motif_EF-hand-BS"/>
</dbReference>
<dbReference type="Pfam" id="PF00063">
    <property type="entry name" value="Myosin_head"/>
    <property type="match status" value="1"/>
</dbReference>
<feature type="domain" description="Myosin motor" evidence="7">
    <location>
        <begin position="1"/>
        <end position="392"/>
    </location>
</feature>
<dbReference type="GO" id="GO:0016020">
    <property type="term" value="C:membrane"/>
    <property type="evidence" value="ECO:0007669"/>
    <property type="project" value="TreeGrafter"/>
</dbReference>
<keyword evidence="5 6" id="KW-0009">Actin-binding</keyword>
<dbReference type="EMBL" id="CAJHNH020000293">
    <property type="protein sequence ID" value="CAG5116738.1"/>
    <property type="molecule type" value="Genomic_DNA"/>
</dbReference>
<evidence type="ECO:0000256" key="2">
    <source>
        <dbReference type="ARBA" id="ARBA00022840"/>
    </source>
</evidence>
<evidence type="ECO:0000259" key="7">
    <source>
        <dbReference type="PROSITE" id="PS51456"/>
    </source>
</evidence>
<comment type="similarity">
    <text evidence="6">Belongs to the TRAFAC class myosin-kinesin ATPase superfamily. Myosin family.</text>
</comment>
<feature type="region of interest" description="Actin-binding" evidence="6">
    <location>
        <begin position="211"/>
        <end position="233"/>
    </location>
</feature>
<protein>
    <recommendedName>
        <fullName evidence="7">Myosin motor domain-containing protein</fullName>
    </recommendedName>
</protein>
<reference evidence="8" key="1">
    <citation type="submission" date="2021-04" db="EMBL/GenBank/DDBJ databases">
        <authorList>
            <consortium name="Molecular Ecology Group"/>
        </authorList>
    </citation>
    <scope>NUCLEOTIDE SEQUENCE</scope>
</reference>
<gene>
    <name evidence="8" type="ORF">CUNI_LOCUS2296</name>
</gene>